<dbReference type="InterPro" id="IPR001647">
    <property type="entry name" value="HTH_TetR"/>
</dbReference>
<sequence length="183" mass="21244">MVSTTFINLNDHKKELITDALLNEFSNHSLSEAQVSRIVQESGIARGAFYKYFDDLKDAYSYLYHYALKDIHQDIATESTEKLRPSEYIEQVRDFVEKSTNSRYFALVKMHLLHNESLFMTPFNNHLITEDEFHWATQVMIHDAIKQILIAPDNQKIILEKLANVLQAIAKEDKKHVSITEGN</sequence>
<dbReference type="Gene3D" id="1.10.357.10">
    <property type="entry name" value="Tetracycline Repressor, domain 2"/>
    <property type="match status" value="1"/>
</dbReference>
<organism evidence="4 5">
    <name type="scientific">Companilactobacillus zhachilii</name>
    <dbReference type="NCBI Taxonomy" id="2304606"/>
    <lineage>
        <taxon>Bacteria</taxon>
        <taxon>Bacillati</taxon>
        <taxon>Bacillota</taxon>
        <taxon>Bacilli</taxon>
        <taxon>Lactobacillales</taxon>
        <taxon>Lactobacillaceae</taxon>
        <taxon>Companilactobacillus</taxon>
    </lineage>
</organism>
<keyword evidence="1 2" id="KW-0238">DNA-binding</keyword>
<dbReference type="Proteomes" id="UP000267208">
    <property type="component" value="Chromosome"/>
</dbReference>
<dbReference type="OrthoDB" id="9812484at2"/>
<protein>
    <submittedName>
        <fullName evidence="4">TetR/AcrR family transcriptional regulator</fullName>
    </submittedName>
</protein>
<evidence type="ECO:0000259" key="3">
    <source>
        <dbReference type="PROSITE" id="PS50977"/>
    </source>
</evidence>
<dbReference type="AlphaFoldDB" id="A0A386PR89"/>
<proteinExistence type="predicted"/>
<evidence type="ECO:0000313" key="5">
    <source>
        <dbReference type="Proteomes" id="UP000267208"/>
    </source>
</evidence>
<evidence type="ECO:0000313" key="4">
    <source>
        <dbReference type="EMBL" id="AYE38491.1"/>
    </source>
</evidence>
<dbReference type="KEGG" id="lzh:D1B17_07505"/>
<feature type="domain" description="HTH tetR-type" evidence="3">
    <location>
        <begin position="11"/>
        <end position="71"/>
    </location>
</feature>
<gene>
    <name evidence="4" type="ORF">D1B17_07505</name>
</gene>
<name>A0A386PR89_9LACO</name>
<evidence type="ECO:0000256" key="1">
    <source>
        <dbReference type="ARBA" id="ARBA00023125"/>
    </source>
</evidence>
<dbReference type="Pfam" id="PF00440">
    <property type="entry name" value="TetR_N"/>
    <property type="match status" value="1"/>
</dbReference>
<evidence type="ECO:0000256" key="2">
    <source>
        <dbReference type="PROSITE-ProRule" id="PRU00335"/>
    </source>
</evidence>
<keyword evidence="5" id="KW-1185">Reference proteome</keyword>
<dbReference type="RefSeq" id="WP_120142737.1">
    <property type="nucleotide sequence ID" value="NZ_CP031933.2"/>
</dbReference>
<reference evidence="5" key="1">
    <citation type="submission" date="2018-08" db="EMBL/GenBank/DDBJ databases">
        <title>Genome of Lactobacillus sp. HBUAS52074.</title>
        <authorList>
            <person name="Guo Z."/>
            <person name="Zhang Z.D."/>
        </authorList>
    </citation>
    <scope>NUCLEOTIDE SEQUENCE [LARGE SCALE GENOMIC DNA]</scope>
    <source>
        <strain evidence="5">HBUAS52074</strain>
    </source>
</reference>
<dbReference type="GO" id="GO:0003677">
    <property type="term" value="F:DNA binding"/>
    <property type="evidence" value="ECO:0007669"/>
    <property type="project" value="UniProtKB-UniRule"/>
</dbReference>
<feature type="DNA-binding region" description="H-T-H motif" evidence="2">
    <location>
        <begin position="34"/>
        <end position="53"/>
    </location>
</feature>
<dbReference type="SUPFAM" id="SSF46689">
    <property type="entry name" value="Homeodomain-like"/>
    <property type="match status" value="1"/>
</dbReference>
<dbReference type="EMBL" id="CP031933">
    <property type="protein sequence ID" value="AYE38491.1"/>
    <property type="molecule type" value="Genomic_DNA"/>
</dbReference>
<dbReference type="InterPro" id="IPR009057">
    <property type="entry name" value="Homeodomain-like_sf"/>
</dbReference>
<dbReference type="PROSITE" id="PS50977">
    <property type="entry name" value="HTH_TETR_2"/>
    <property type="match status" value="1"/>
</dbReference>
<accession>A0A386PR89</accession>